<evidence type="ECO:0000259" key="1">
    <source>
        <dbReference type="Pfam" id="PF08386"/>
    </source>
</evidence>
<dbReference type="OrthoDB" id="2799812at2759"/>
<name>A0A5C2RVY7_9APHY</name>
<dbReference type="EMBL" id="ML122295">
    <property type="protein sequence ID" value="RPD55421.1"/>
    <property type="molecule type" value="Genomic_DNA"/>
</dbReference>
<gene>
    <name evidence="2" type="ORF">L227DRAFT_579624</name>
</gene>
<reference evidence="2" key="1">
    <citation type="journal article" date="2018" name="Genome Biol. Evol.">
        <title>Genomics and development of Lentinus tigrinus, a white-rot wood-decaying mushroom with dimorphic fruiting bodies.</title>
        <authorList>
            <person name="Wu B."/>
            <person name="Xu Z."/>
            <person name="Knudson A."/>
            <person name="Carlson A."/>
            <person name="Chen N."/>
            <person name="Kovaka S."/>
            <person name="LaButti K."/>
            <person name="Lipzen A."/>
            <person name="Pennachio C."/>
            <person name="Riley R."/>
            <person name="Schakwitz W."/>
            <person name="Umezawa K."/>
            <person name="Ohm R.A."/>
            <person name="Grigoriev I.V."/>
            <person name="Nagy L.G."/>
            <person name="Gibbons J."/>
            <person name="Hibbett D."/>
        </authorList>
    </citation>
    <scope>NUCLEOTIDE SEQUENCE [LARGE SCALE GENOMIC DNA]</scope>
    <source>
        <strain evidence="2">ALCF2SS1-6</strain>
    </source>
</reference>
<feature type="domain" description="Peptidase S33 tripeptidyl aminopeptidase-like C-terminal" evidence="1">
    <location>
        <begin position="18"/>
        <end position="94"/>
    </location>
</feature>
<dbReference type="Pfam" id="PF08386">
    <property type="entry name" value="Abhydrolase_4"/>
    <property type="match status" value="1"/>
</dbReference>
<protein>
    <recommendedName>
        <fullName evidence="1">Peptidase S33 tripeptidyl aminopeptidase-like C-terminal domain-containing protein</fullName>
    </recommendedName>
</protein>
<proteinExistence type="predicted"/>
<dbReference type="AlphaFoldDB" id="A0A5C2RVY7"/>
<keyword evidence="3" id="KW-1185">Reference proteome</keyword>
<accession>A0A5C2RVY7</accession>
<dbReference type="InterPro" id="IPR013595">
    <property type="entry name" value="Pept_S33_TAP-like_C"/>
</dbReference>
<evidence type="ECO:0000313" key="2">
    <source>
        <dbReference type="EMBL" id="RPD55421.1"/>
    </source>
</evidence>
<evidence type="ECO:0000313" key="3">
    <source>
        <dbReference type="Proteomes" id="UP000313359"/>
    </source>
</evidence>
<dbReference type="STRING" id="1328759.A0A5C2RVY7"/>
<dbReference type="Proteomes" id="UP000313359">
    <property type="component" value="Unassembled WGS sequence"/>
</dbReference>
<sequence length="166" mass="18577">MEEQFKGIINNAQNISYLFGTHWPALEYLCAYWPVRAIEWYQGPFNKKLANKIIVAPNVYGPITPLASAEEVARQLGDSAVLVKQNGFRHSTLAEGMNVTRARVGLEFPRRELRSTSFYTLMAATCSTVHLPACQSALSTLHLPTHLLVYMSACSSVCPFIHLNIY</sequence>
<organism evidence="2 3">
    <name type="scientific">Lentinus tigrinus ALCF2SS1-6</name>
    <dbReference type="NCBI Taxonomy" id="1328759"/>
    <lineage>
        <taxon>Eukaryota</taxon>
        <taxon>Fungi</taxon>
        <taxon>Dikarya</taxon>
        <taxon>Basidiomycota</taxon>
        <taxon>Agaricomycotina</taxon>
        <taxon>Agaricomycetes</taxon>
        <taxon>Polyporales</taxon>
        <taxon>Polyporaceae</taxon>
        <taxon>Lentinus</taxon>
    </lineage>
</organism>